<gene>
    <name evidence="7" type="ORF">AVDCRST_MAG90-995</name>
</gene>
<evidence type="ECO:0000313" key="7">
    <source>
        <dbReference type="EMBL" id="CAA9320720.1"/>
    </source>
</evidence>
<reference evidence="7" key="1">
    <citation type="submission" date="2020-02" db="EMBL/GenBank/DDBJ databases">
        <authorList>
            <person name="Meier V. D."/>
        </authorList>
    </citation>
    <scope>NUCLEOTIDE SEQUENCE</scope>
    <source>
        <strain evidence="7">AVDCRST_MAG90</strain>
    </source>
</reference>
<dbReference type="EMBL" id="CADCUC010000188">
    <property type="protein sequence ID" value="CAA9320720.1"/>
    <property type="molecule type" value="Genomic_DNA"/>
</dbReference>
<dbReference type="CDD" id="cd00130">
    <property type="entry name" value="PAS"/>
    <property type="match status" value="1"/>
</dbReference>
<organism evidence="7">
    <name type="scientific">uncultured Microvirga sp</name>
    <dbReference type="NCBI Taxonomy" id="412392"/>
    <lineage>
        <taxon>Bacteria</taxon>
        <taxon>Pseudomonadati</taxon>
        <taxon>Pseudomonadota</taxon>
        <taxon>Alphaproteobacteria</taxon>
        <taxon>Hyphomicrobiales</taxon>
        <taxon>Methylobacteriaceae</taxon>
        <taxon>Microvirga</taxon>
        <taxon>environmental samples</taxon>
    </lineage>
</organism>
<dbReference type="NCBIfam" id="TIGR00229">
    <property type="entry name" value="sensory_box"/>
    <property type="match status" value="1"/>
</dbReference>
<evidence type="ECO:0000256" key="4">
    <source>
        <dbReference type="SAM" id="Coils"/>
    </source>
</evidence>
<dbReference type="SUPFAM" id="SSF55785">
    <property type="entry name" value="PYP-like sensor domain (PAS domain)"/>
    <property type="match status" value="1"/>
</dbReference>
<dbReference type="InterPro" id="IPR000014">
    <property type="entry name" value="PAS"/>
</dbReference>
<proteinExistence type="predicted"/>
<evidence type="ECO:0000256" key="3">
    <source>
        <dbReference type="ARBA" id="ARBA00022991"/>
    </source>
</evidence>
<feature type="coiled-coil region" evidence="4">
    <location>
        <begin position="136"/>
        <end position="170"/>
    </location>
</feature>
<accession>A0A6J4L0K2</accession>
<feature type="domain" description="PAC" evidence="6">
    <location>
        <begin position="94"/>
        <end position="148"/>
    </location>
</feature>
<name>A0A6J4L0K2_9HYPH</name>
<keyword evidence="4" id="KW-0175">Coiled coil</keyword>
<dbReference type="Gene3D" id="3.30.450.20">
    <property type="entry name" value="PAS domain"/>
    <property type="match status" value="1"/>
</dbReference>
<dbReference type="InterPro" id="IPR035965">
    <property type="entry name" value="PAS-like_dom_sf"/>
</dbReference>
<feature type="domain" description="PAS" evidence="5">
    <location>
        <begin position="47"/>
        <end position="69"/>
    </location>
</feature>
<dbReference type="InterPro" id="IPR000700">
    <property type="entry name" value="PAS-assoc_C"/>
</dbReference>
<evidence type="ECO:0000259" key="5">
    <source>
        <dbReference type="PROSITE" id="PS50112"/>
    </source>
</evidence>
<dbReference type="Pfam" id="PF13426">
    <property type="entry name" value="PAS_9"/>
    <property type="match status" value="1"/>
</dbReference>
<dbReference type="PANTHER" id="PTHR47429">
    <property type="entry name" value="PROTEIN TWIN LOV 1"/>
    <property type="match status" value="1"/>
</dbReference>
<keyword evidence="2" id="KW-0288">FMN</keyword>
<dbReference type="SMART" id="SM00086">
    <property type="entry name" value="PAC"/>
    <property type="match status" value="1"/>
</dbReference>
<dbReference type="InterPro" id="IPR001610">
    <property type="entry name" value="PAC"/>
</dbReference>
<dbReference type="AlphaFoldDB" id="A0A6J4L0K2"/>
<sequence>MSNNARAPDLGSGRTIVDGLGDPFTAAFRAARMSMLITDPHQPDHPIIFVNDAFTALTGYGREEVLGRNCRFMQGPQTSRAEVARISAAVARGEDVEVEILNYRKDGAPFWNRLFVSPVHNEAGELVYFFASQVDVSDKREAQAELQRSRDELEGEVRRRTRDLQAALDQKTVLLHEVDHRVKNNMQVVSSLVLLKARRVRDATAQQVLNNMAERISALATMHRLLYPAGDVACSTSANSSPTCRTTSSAPRIRIRSGWRSTLKPSGYRPPRPHPSP</sequence>
<keyword evidence="1" id="KW-0285">Flavoprotein</keyword>
<dbReference type="InterPro" id="IPR011495">
    <property type="entry name" value="Sig_transdc_His_kin_sub2_dim/P"/>
</dbReference>
<dbReference type="SMART" id="SM00091">
    <property type="entry name" value="PAS"/>
    <property type="match status" value="1"/>
</dbReference>
<keyword evidence="3" id="KW-0157">Chromophore</keyword>
<dbReference type="PROSITE" id="PS50112">
    <property type="entry name" value="PAS"/>
    <property type="match status" value="1"/>
</dbReference>
<dbReference type="Pfam" id="PF07568">
    <property type="entry name" value="HisKA_2"/>
    <property type="match status" value="1"/>
</dbReference>
<evidence type="ECO:0000256" key="2">
    <source>
        <dbReference type="ARBA" id="ARBA00022643"/>
    </source>
</evidence>
<dbReference type="PANTHER" id="PTHR47429:SF2">
    <property type="entry name" value="PROTEIN TWIN LOV 1"/>
    <property type="match status" value="1"/>
</dbReference>
<protein>
    <submittedName>
        <fullName evidence="7">Diguanylate cyclase/phosphodiesterase (GGDEF &amp; EAL domains) with PAS/PAC sensor(S)</fullName>
    </submittedName>
</protein>
<evidence type="ECO:0000256" key="1">
    <source>
        <dbReference type="ARBA" id="ARBA00022630"/>
    </source>
</evidence>
<evidence type="ECO:0000259" key="6">
    <source>
        <dbReference type="PROSITE" id="PS50113"/>
    </source>
</evidence>
<dbReference type="PROSITE" id="PS50113">
    <property type="entry name" value="PAC"/>
    <property type="match status" value="1"/>
</dbReference>